<dbReference type="PROSITE" id="PS50089">
    <property type="entry name" value="ZF_RING_2"/>
    <property type="match status" value="1"/>
</dbReference>
<dbReference type="SUPFAM" id="SSF49599">
    <property type="entry name" value="TRAF domain-like"/>
    <property type="match status" value="3"/>
</dbReference>
<dbReference type="RefSeq" id="XP_060034363.1">
    <property type="nucleotide sequence ID" value="XM_060178380.1"/>
</dbReference>
<evidence type="ECO:0000313" key="16">
    <source>
        <dbReference type="RefSeq" id="XP_060034363.1"/>
    </source>
</evidence>
<evidence type="ECO:0000256" key="8">
    <source>
        <dbReference type="PROSITE-ProRule" id="PRU00207"/>
    </source>
</evidence>
<evidence type="ECO:0000259" key="12">
    <source>
        <dbReference type="PROSITE" id="PS50144"/>
    </source>
</evidence>
<dbReference type="Gene3D" id="2.60.210.10">
    <property type="entry name" value="Apoptosis, Tumor Necrosis Factor Receptor Associated Protein 2, Chain A"/>
    <property type="match status" value="1"/>
</dbReference>
<dbReference type="InterPro" id="IPR017907">
    <property type="entry name" value="Znf_RING_CS"/>
</dbReference>
<dbReference type="EC" id="2.3.2.27" evidence="7"/>
<evidence type="ECO:0000256" key="4">
    <source>
        <dbReference type="ARBA" id="ARBA00022737"/>
    </source>
</evidence>
<dbReference type="PANTHER" id="PTHR10131:SF83">
    <property type="entry name" value="TNF RECEPTOR-ASSOCIATED FACTOR 5"/>
    <property type="match status" value="1"/>
</dbReference>
<name>A0ABM3WCQ8_ERIEU</name>
<feature type="zinc finger region" description="TRAF-type" evidence="8">
    <location>
        <begin position="127"/>
        <end position="180"/>
    </location>
</feature>
<dbReference type="InterPro" id="IPR001841">
    <property type="entry name" value="Znf_RING"/>
</dbReference>
<dbReference type="PIRSF" id="PIRSF015614">
    <property type="entry name" value="TRAF"/>
    <property type="match status" value="1"/>
</dbReference>
<keyword evidence="5 8" id="KW-0863">Zinc-finger</keyword>
<comment type="similarity">
    <text evidence="7">Belongs to the TNF receptor-associated factor family.</text>
</comment>
<dbReference type="PROSITE" id="PS50144">
    <property type="entry name" value="MATH"/>
    <property type="match status" value="1"/>
</dbReference>
<keyword evidence="9" id="KW-0175">Coiled coil</keyword>
<evidence type="ECO:0000256" key="1">
    <source>
        <dbReference type="ARBA" id="ARBA00004496"/>
    </source>
</evidence>
<protein>
    <recommendedName>
        <fullName evidence="7">TNF receptor-associated factor</fullName>
        <ecNumber evidence="7">2.3.2.27</ecNumber>
    </recommendedName>
</protein>
<dbReference type="PROSITE" id="PS50145">
    <property type="entry name" value="ZF_TRAF"/>
    <property type="match status" value="2"/>
</dbReference>
<dbReference type="GeneID" id="103120650"/>
<evidence type="ECO:0000259" key="11">
    <source>
        <dbReference type="PROSITE" id="PS50089"/>
    </source>
</evidence>
<keyword evidence="14" id="KW-1185">Reference proteome</keyword>
<gene>
    <name evidence="15 16 17" type="primary">TRAF5</name>
</gene>
<evidence type="ECO:0000256" key="7">
    <source>
        <dbReference type="PIRNR" id="PIRNR015614"/>
    </source>
</evidence>
<dbReference type="SUPFAM" id="SSF57850">
    <property type="entry name" value="RING/U-box"/>
    <property type="match status" value="1"/>
</dbReference>
<keyword evidence="4" id="KW-0677">Repeat</keyword>
<evidence type="ECO:0000256" key="3">
    <source>
        <dbReference type="ARBA" id="ARBA00022723"/>
    </source>
</evidence>
<dbReference type="InterPro" id="IPR001293">
    <property type="entry name" value="Znf_TRAF"/>
</dbReference>
<dbReference type="Pfam" id="PF02176">
    <property type="entry name" value="zf-TRAF"/>
    <property type="match status" value="1"/>
</dbReference>
<keyword evidence="2 7" id="KW-0963">Cytoplasm</keyword>
<feature type="domain" description="TRAF-type" evidence="13">
    <location>
        <begin position="127"/>
        <end position="180"/>
    </location>
</feature>
<evidence type="ECO:0000313" key="14">
    <source>
        <dbReference type="Proteomes" id="UP001652624"/>
    </source>
</evidence>
<dbReference type="SMART" id="SM00061">
    <property type="entry name" value="MATH"/>
    <property type="match status" value="1"/>
</dbReference>
<evidence type="ECO:0000256" key="10">
    <source>
        <dbReference type="SAM" id="MobiDB-lite"/>
    </source>
</evidence>
<feature type="domain" description="RING-type" evidence="11">
    <location>
        <begin position="44"/>
        <end position="84"/>
    </location>
</feature>
<organism evidence="14 15">
    <name type="scientific">Erinaceus europaeus</name>
    <name type="common">Western European hedgehog</name>
    <dbReference type="NCBI Taxonomy" id="9365"/>
    <lineage>
        <taxon>Eukaryota</taxon>
        <taxon>Metazoa</taxon>
        <taxon>Chordata</taxon>
        <taxon>Craniata</taxon>
        <taxon>Vertebrata</taxon>
        <taxon>Euteleostomi</taxon>
        <taxon>Mammalia</taxon>
        <taxon>Eutheria</taxon>
        <taxon>Laurasiatheria</taxon>
        <taxon>Eulipotyphla</taxon>
        <taxon>Erinaceidae</taxon>
        <taxon>Erinaceinae</taxon>
        <taxon>Erinaceus</taxon>
    </lineage>
</organism>
<dbReference type="PANTHER" id="PTHR10131">
    <property type="entry name" value="TNF RECEPTOR ASSOCIATED FACTOR"/>
    <property type="match status" value="1"/>
</dbReference>
<evidence type="ECO:0000256" key="6">
    <source>
        <dbReference type="ARBA" id="ARBA00022833"/>
    </source>
</evidence>
<evidence type="ECO:0000313" key="17">
    <source>
        <dbReference type="RefSeq" id="XP_060034364.1"/>
    </source>
</evidence>
<dbReference type="InterPro" id="IPR012227">
    <property type="entry name" value="TNF_rcpt-assoc_TRAF_met"/>
</dbReference>
<dbReference type="RefSeq" id="XP_060034362.1">
    <property type="nucleotide sequence ID" value="XM_060178379.1"/>
</dbReference>
<dbReference type="Pfam" id="PF21363">
    <property type="entry name" value="TRAF3_RING"/>
    <property type="match status" value="1"/>
</dbReference>
<dbReference type="InterPro" id="IPR049440">
    <property type="entry name" value="TRAF3/5_RING"/>
</dbReference>
<dbReference type="SMART" id="SM00184">
    <property type="entry name" value="RING"/>
    <property type="match status" value="1"/>
</dbReference>
<dbReference type="InterPro" id="IPR008974">
    <property type="entry name" value="TRAF-like"/>
</dbReference>
<evidence type="ECO:0000256" key="9">
    <source>
        <dbReference type="SAM" id="Coils"/>
    </source>
</evidence>
<sequence>MATVEGHTGTPGFDRQNSSGAVSLDFEPDEQYHFLEQLEERYRCAHCRAVLHNPHQTGCGHRFCQRCIWALGEHSTPALCPVDKEVIRSQEVFRDNCCLREVLSLYVYCKNAPECPAKVTLGRYQDHLQQCPFQAVPCSNERCPEAVLRKDLEEHLVTHCQFREEKCPYCKTGVAVVSLQSHEENVCPKCPVSCPNKCPWTLPRTEVEEHLAVCPEAEQDCPFKLYGCSVKDKRANLQAHKHAALQDHMLMVLERNFRLEEQISDLYKSLEQKESKIQQLADTVAKFEKEFKQLTQLFGKNGSFLSDVQALASHMDRSAWLETQVRQLLQTASRPQSSLDLRSLVDAVDAVKQKVALLEAHDQRLGLLEGQSGRHDAHLQAHTSRLSLAEERCGLLEGARYGGRLVWKVSGYGPRKREAAAGRAVSIFSRPFYTGRCGYRLCARAYLNGDGSGRGSHLSLYFVVMRGDFDALLPWPFRQKVTLTLLDQSGRGAHVAQTFRPDPHSGSFRRPDGEMNVASGCPRFVPHATLESPEHGYVRDDTLFLKVAVDLSDLEDL</sequence>
<dbReference type="Proteomes" id="UP001652624">
    <property type="component" value="Chromosome 19"/>
</dbReference>
<feature type="domain" description="TRAF-type" evidence="13">
    <location>
        <begin position="181"/>
        <end position="238"/>
    </location>
</feature>
<comment type="subcellular location">
    <subcellularLocation>
        <location evidence="1 7">Cytoplasm</location>
    </subcellularLocation>
</comment>
<comment type="catalytic activity">
    <reaction evidence="7">
        <text>S-ubiquitinyl-[E2 ubiquitin-conjugating enzyme]-L-cysteine + [acceptor protein]-L-lysine = [E2 ubiquitin-conjugating enzyme]-L-cysteine + N(6)-ubiquitinyl-[acceptor protein]-L-lysine.</text>
        <dbReference type="EC" id="2.3.2.27"/>
    </reaction>
</comment>
<evidence type="ECO:0000256" key="5">
    <source>
        <dbReference type="ARBA" id="ARBA00022771"/>
    </source>
</evidence>
<dbReference type="Pfam" id="PF21355">
    <property type="entry name" value="TRAF-mep_MATH"/>
    <property type="match status" value="1"/>
</dbReference>
<feature type="region of interest" description="Disordered" evidence="10">
    <location>
        <begin position="1"/>
        <end position="20"/>
    </location>
</feature>
<dbReference type="CDD" id="cd16642">
    <property type="entry name" value="mRING-HC-C3HC3D_TRAF5"/>
    <property type="match status" value="1"/>
</dbReference>
<dbReference type="InterPro" id="IPR013083">
    <property type="entry name" value="Znf_RING/FYVE/PHD"/>
</dbReference>
<evidence type="ECO:0000313" key="15">
    <source>
        <dbReference type="RefSeq" id="XP_060034362.1"/>
    </source>
</evidence>
<dbReference type="InterPro" id="IPR049342">
    <property type="entry name" value="TRAF1-6_MATH_dom"/>
</dbReference>
<dbReference type="InterPro" id="IPR027130">
    <property type="entry name" value="TRAF5_C3HC3D_RING-HC_finger"/>
</dbReference>
<proteinExistence type="inferred from homology"/>
<feature type="domain" description="MATH" evidence="12">
    <location>
        <begin position="402"/>
        <end position="549"/>
    </location>
</feature>
<feature type="zinc finger region" description="TRAF-type" evidence="8">
    <location>
        <begin position="181"/>
        <end position="238"/>
    </location>
</feature>
<keyword evidence="15 16" id="KW-0675">Receptor</keyword>
<accession>A0ABM3WCQ8</accession>
<feature type="coiled-coil region" evidence="9">
    <location>
        <begin position="256"/>
        <end position="297"/>
    </location>
</feature>
<dbReference type="RefSeq" id="XP_060034364.1">
    <property type="nucleotide sequence ID" value="XM_060178381.1"/>
</dbReference>
<reference evidence="15 16" key="1">
    <citation type="submission" date="2025-05" db="UniProtKB">
        <authorList>
            <consortium name="RefSeq"/>
        </authorList>
    </citation>
    <scope>IDENTIFICATION</scope>
</reference>
<evidence type="ECO:0000256" key="2">
    <source>
        <dbReference type="ARBA" id="ARBA00022490"/>
    </source>
</evidence>
<evidence type="ECO:0000259" key="13">
    <source>
        <dbReference type="PROSITE" id="PS50145"/>
    </source>
</evidence>
<keyword evidence="6 7" id="KW-0862">Zinc</keyword>
<dbReference type="Gene3D" id="3.30.40.10">
    <property type="entry name" value="Zinc/RING finger domain, C3HC4 (zinc finger)"/>
    <property type="match status" value="3"/>
</dbReference>
<dbReference type="InterPro" id="IPR002083">
    <property type="entry name" value="MATH/TRAF_dom"/>
</dbReference>
<dbReference type="PROSITE" id="PS00518">
    <property type="entry name" value="ZF_RING_1"/>
    <property type="match status" value="1"/>
</dbReference>
<keyword evidence="3 7" id="KW-0479">Metal-binding</keyword>